<dbReference type="AlphaFoldDB" id="A0A6A5SU93"/>
<feature type="transmembrane region" description="Helical" evidence="5">
    <location>
        <begin position="174"/>
        <end position="195"/>
    </location>
</feature>
<feature type="transmembrane region" description="Helical" evidence="5">
    <location>
        <begin position="312"/>
        <end position="337"/>
    </location>
</feature>
<feature type="transmembrane region" description="Helical" evidence="5">
    <location>
        <begin position="462"/>
        <end position="484"/>
    </location>
</feature>
<evidence type="ECO:0000256" key="5">
    <source>
        <dbReference type="SAM" id="Phobius"/>
    </source>
</evidence>
<dbReference type="GO" id="GO:0022857">
    <property type="term" value="F:transmembrane transporter activity"/>
    <property type="evidence" value="ECO:0007669"/>
    <property type="project" value="InterPro"/>
</dbReference>
<feature type="transmembrane region" description="Helical" evidence="5">
    <location>
        <begin position="236"/>
        <end position="256"/>
    </location>
</feature>
<feature type="transmembrane region" description="Helical" evidence="5">
    <location>
        <begin position="430"/>
        <end position="450"/>
    </location>
</feature>
<reference evidence="7" key="1">
    <citation type="journal article" date="2020" name="Stud. Mycol.">
        <title>101 Dothideomycetes genomes: a test case for predicting lifestyles and emergence of pathogens.</title>
        <authorList>
            <person name="Haridas S."/>
            <person name="Albert R."/>
            <person name="Binder M."/>
            <person name="Bloem J."/>
            <person name="Labutti K."/>
            <person name="Salamov A."/>
            <person name="Andreopoulos B."/>
            <person name="Baker S."/>
            <person name="Barry K."/>
            <person name="Bills G."/>
            <person name="Bluhm B."/>
            <person name="Cannon C."/>
            <person name="Castanera R."/>
            <person name="Culley D."/>
            <person name="Daum C."/>
            <person name="Ezra D."/>
            <person name="Gonzalez J."/>
            <person name="Henrissat B."/>
            <person name="Kuo A."/>
            <person name="Liang C."/>
            <person name="Lipzen A."/>
            <person name="Lutzoni F."/>
            <person name="Magnuson J."/>
            <person name="Mondo S."/>
            <person name="Nolan M."/>
            <person name="Ohm R."/>
            <person name="Pangilinan J."/>
            <person name="Park H.-J."/>
            <person name="Ramirez L."/>
            <person name="Alfaro M."/>
            <person name="Sun H."/>
            <person name="Tritt A."/>
            <person name="Yoshinaga Y."/>
            <person name="Zwiers L.-H."/>
            <person name="Turgeon B."/>
            <person name="Goodwin S."/>
            <person name="Spatafora J."/>
            <person name="Crous P."/>
            <person name="Grigoriev I."/>
        </authorList>
    </citation>
    <scope>NUCLEOTIDE SEQUENCE</scope>
    <source>
        <strain evidence="7">CBS 161.51</strain>
    </source>
</reference>
<dbReference type="InterPro" id="IPR011701">
    <property type="entry name" value="MFS"/>
</dbReference>
<accession>A0A6A5SU93</accession>
<feature type="domain" description="Major facilitator superfamily (MFS) profile" evidence="6">
    <location>
        <begin position="83"/>
        <end position="593"/>
    </location>
</feature>
<evidence type="ECO:0000256" key="4">
    <source>
        <dbReference type="ARBA" id="ARBA00023136"/>
    </source>
</evidence>
<protein>
    <submittedName>
        <fullName evidence="7">MFS general substrate transporter</fullName>
    </submittedName>
</protein>
<dbReference type="SUPFAM" id="SSF103473">
    <property type="entry name" value="MFS general substrate transporter"/>
    <property type="match status" value="1"/>
</dbReference>
<dbReference type="Pfam" id="PF07690">
    <property type="entry name" value="MFS_1"/>
    <property type="match status" value="1"/>
</dbReference>
<dbReference type="GO" id="GO:0005886">
    <property type="term" value="C:plasma membrane"/>
    <property type="evidence" value="ECO:0007669"/>
    <property type="project" value="TreeGrafter"/>
</dbReference>
<keyword evidence="8" id="KW-1185">Reference proteome</keyword>
<dbReference type="Proteomes" id="UP000800038">
    <property type="component" value="Unassembled WGS sequence"/>
</dbReference>
<feature type="transmembrane region" description="Helical" evidence="5">
    <location>
        <begin position="118"/>
        <end position="136"/>
    </location>
</feature>
<gene>
    <name evidence="7" type="ORF">EJ02DRAFT_443480</name>
</gene>
<feature type="transmembrane region" description="Helical" evidence="5">
    <location>
        <begin position="496"/>
        <end position="516"/>
    </location>
</feature>
<feature type="transmembrane region" description="Helical" evidence="5">
    <location>
        <begin position="84"/>
        <end position="106"/>
    </location>
</feature>
<keyword evidence="2 5" id="KW-0812">Transmembrane</keyword>
<feature type="transmembrane region" description="Helical" evidence="5">
    <location>
        <begin position="207"/>
        <end position="230"/>
    </location>
</feature>
<evidence type="ECO:0000259" key="6">
    <source>
        <dbReference type="PROSITE" id="PS50850"/>
    </source>
</evidence>
<keyword evidence="4 5" id="KW-0472">Membrane</keyword>
<feature type="transmembrane region" description="Helical" evidence="5">
    <location>
        <begin position="148"/>
        <end position="168"/>
    </location>
</feature>
<name>A0A6A5SU93_9PLEO</name>
<feature type="transmembrane region" description="Helical" evidence="5">
    <location>
        <begin position="277"/>
        <end position="306"/>
    </location>
</feature>
<dbReference type="PANTHER" id="PTHR23501:SF39">
    <property type="entry name" value="MULTIDRUG TRANSPORTER, PUTATIVE (AFU_ORTHOLOGUE AFUA_1G05010)-RELATED"/>
    <property type="match status" value="1"/>
</dbReference>
<dbReference type="PANTHER" id="PTHR23501">
    <property type="entry name" value="MAJOR FACILITATOR SUPERFAMILY"/>
    <property type="match status" value="1"/>
</dbReference>
<dbReference type="OrthoDB" id="6770063at2759"/>
<evidence type="ECO:0000256" key="3">
    <source>
        <dbReference type="ARBA" id="ARBA00022989"/>
    </source>
</evidence>
<dbReference type="EMBL" id="ML976027">
    <property type="protein sequence ID" value="KAF1943232.1"/>
    <property type="molecule type" value="Genomic_DNA"/>
</dbReference>
<feature type="transmembrane region" description="Helical" evidence="5">
    <location>
        <begin position="366"/>
        <end position="390"/>
    </location>
</feature>
<evidence type="ECO:0000313" key="7">
    <source>
        <dbReference type="EMBL" id="KAF1943232.1"/>
    </source>
</evidence>
<sequence>MAYYLFKLVRRKLREREVQQAIPTTDDSHLLPEHELQKTPNQQNHGHLVDSTSVGGQINFLTPEEAAQQKAEVRQRNIHQWKRIIGLVLPNFLAAVDMTIVAPGIPLISSHFNHFSGSFNWIVAAYTLTFTTFIPASGQLADIYGRHFALQFEMFCIMIGSVLCAAAQSWGMLLLGRALQGLGAAGIISLSRIILSDGATLAEISTNNSILSLISGLSYAVGPVIGGYLVDAGWRYLFVLPIGIAFLAILIIFFLMRKELVQGHVIAKAGESRRLGYISGLAIIDWPGIFMFILGIGCIILALQWGGTQYTWASAAVVVPFVLGGILCVSFFGYEYLLGPGRAVARLFPNQVPIVPSALFRKKDTALLMIINFSAGISLVSAFYFISYYWQLAEGYSPKKSGVQLLYYTPGLGLGLYSAMFMCNSWPRQTFFPLLMGCIIEGVGLALLTYSVSIRNTTMVKVFLAVSGAGTSLRFMPVMLHAAGTWSTRISSIQSLLSFMLPLGQTVGISIMGSVFSNKFDTFLSQISTDPQIGLSFPGSGPPSLDLLNNLPPAAKQAAHNAAAKAVMWALLSVLPFFGLSIIASFFLGNVWIGKAAVQAKGDKPAREAEKGKVIYNAYLPALFTGNVAAWKQDLDVILEHEEKQIKKELDVEATGAGGAPPQ</sequence>
<keyword evidence="3 5" id="KW-1133">Transmembrane helix</keyword>
<evidence type="ECO:0000256" key="1">
    <source>
        <dbReference type="ARBA" id="ARBA00004141"/>
    </source>
</evidence>
<dbReference type="InterPro" id="IPR020846">
    <property type="entry name" value="MFS_dom"/>
</dbReference>
<comment type="subcellular location">
    <subcellularLocation>
        <location evidence="1">Membrane</location>
        <topology evidence="1">Multi-pass membrane protein</topology>
    </subcellularLocation>
</comment>
<dbReference type="Gene3D" id="1.20.1250.20">
    <property type="entry name" value="MFS general substrate transporter like domains"/>
    <property type="match status" value="1"/>
</dbReference>
<dbReference type="InterPro" id="IPR036259">
    <property type="entry name" value="MFS_trans_sf"/>
</dbReference>
<evidence type="ECO:0000256" key="2">
    <source>
        <dbReference type="ARBA" id="ARBA00022692"/>
    </source>
</evidence>
<dbReference type="PROSITE" id="PS50850">
    <property type="entry name" value="MFS"/>
    <property type="match status" value="1"/>
</dbReference>
<feature type="transmembrane region" description="Helical" evidence="5">
    <location>
        <begin position="405"/>
        <end position="423"/>
    </location>
</feature>
<organism evidence="7 8">
    <name type="scientific">Clathrospora elynae</name>
    <dbReference type="NCBI Taxonomy" id="706981"/>
    <lineage>
        <taxon>Eukaryota</taxon>
        <taxon>Fungi</taxon>
        <taxon>Dikarya</taxon>
        <taxon>Ascomycota</taxon>
        <taxon>Pezizomycotina</taxon>
        <taxon>Dothideomycetes</taxon>
        <taxon>Pleosporomycetidae</taxon>
        <taxon>Pleosporales</taxon>
        <taxon>Diademaceae</taxon>
        <taxon>Clathrospora</taxon>
    </lineage>
</organism>
<proteinExistence type="predicted"/>
<evidence type="ECO:0000313" key="8">
    <source>
        <dbReference type="Proteomes" id="UP000800038"/>
    </source>
</evidence>
<feature type="transmembrane region" description="Helical" evidence="5">
    <location>
        <begin position="566"/>
        <end position="593"/>
    </location>
</feature>